<dbReference type="SUPFAM" id="SSF63712">
    <property type="entry name" value="Nicotinic receptor ligand binding domain-like"/>
    <property type="match status" value="1"/>
</dbReference>
<dbReference type="Pfam" id="PF02931">
    <property type="entry name" value="Neur_chan_LBD"/>
    <property type="match status" value="1"/>
</dbReference>
<dbReference type="Proteomes" id="UP001221898">
    <property type="component" value="Unassembled WGS sequence"/>
</dbReference>
<proteinExistence type="inferred from homology"/>
<dbReference type="FunFam" id="2.70.170.10:FF:000015">
    <property type="entry name" value="gamma-aminobutyric acid receptor subunit rho-1 isoform X1"/>
    <property type="match status" value="1"/>
</dbReference>
<evidence type="ECO:0000313" key="25">
    <source>
        <dbReference type="Proteomes" id="UP001221898"/>
    </source>
</evidence>
<dbReference type="InterPro" id="IPR006028">
    <property type="entry name" value="GABAA/Glycine_rcpt"/>
</dbReference>
<feature type="domain" description="Neurotransmitter-gated ion-channel transmembrane" evidence="23">
    <location>
        <begin position="973"/>
        <end position="1081"/>
    </location>
</feature>
<evidence type="ECO:0000256" key="12">
    <source>
        <dbReference type="ARBA" id="ARBA00023214"/>
    </source>
</evidence>
<keyword evidence="25" id="KW-1185">Reference proteome</keyword>
<evidence type="ECO:0000256" key="20">
    <source>
        <dbReference type="ARBA" id="ARBA00076172"/>
    </source>
</evidence>
<feature type="transmembrane region" description="Helical" evidence="21">
    <location>
        <begin position="1001"/>
        <end position="1019"/>
    </location>
</feature>
<evidence type="ECO:0000256" key="14">
    <source>
        <dbReference type="ARBA" id="ARBA00023303"/>
    </source>
</evidence>
<keyword evidence="8 21" id="KW-0472">Membrane</keyword>
<organism evidence="24 25">
    <name type="scientific">Aldrovandia affinis</name>
    <dbReference type="NCBI Taxonomy" id="143900"/>
    <lineage>
        <taxon>Eukaryota</taxon>
        <taxon>Metazoa</taxon>
        <taxon>Chordata</taxon>
        <taxon>Craniata</taxon>
        <taxon>Vertebrata</taxon>
        <taxon>Euteleostomi</taxon>
        <taxon>Actinopterygii</taxon>
        <taxon>Neopterygii</taxon>
        <taxon>Teleostei</taxon>
        <taxon>Notacanthiformes</taxon>
        <taxon>Halosauridae</taxon>
        <taxon>Aldrovandia</taxon>
    </lineage>
</organism>
<dbReference type="GO" id="GO:0005230">
    <property type="term" value="F:extracellular ligand-gated monoatomic ion channel activity"/>
    <property type="evidence" value="ECO:0007669"/>
    <property type="project" value="InterPro"/>
</dbReference>
<keyword evidence="2" id="KW-1003">Cell membrane</keyword>
<evidence type="ECO:0000256" key="6">
    <source>
        <dbReference type="ARBA" id="ARBA00023018"/>
    </source>
</evidence>
<evidence type="ECO:0000256" key="21">
    <source>
        <dbReference type="RuleBase" id="RU000687"/>
    </source>
</evidence>
<evidence type="ECO:0000256" key="10">
    <source>
        <dbReference type="ARBA" id="ARBA00023173"/>
    </source>
</evidence>
<keyword evidence="3 21" id="KW-0812">Transmembrane</keyword>
<evidence type="ECO:0000256" key="2">
    <source>
        <dbReference type="ARBA" id="ARBA00022475"/>
    </source>
</evidence>
<dbReference type="InterPro" id="IPR006202">
    <property type="entry name" value="Neur_chan_lig-bd"/>
</dbReference>
<dbReference type="InterPro" id="IPR006201">
    <property type="entry name" value="Neur_channel"/>
</dbReference>
<comment type="similarity">
    <text evidence="17">Belongs to the ligand-gated ion channel (TC 1.A.9) family. Gamma-aminobutyric acid receptor (TC 1.A.9.5) subfamily. GABRR1 sub-subfamily.</text>
</comment>
<keyword evidence="12" id="KW-0868">Chloride</keyword>
<dbReference type="FunFam" id="1.20.58.390:FF:000005">
    <property type="entry name" value="Putative gamma-aminobutyric acid receptor subunit rho-2-like"/>
    <property type="match status" value="1"/>
</dbReference>
<evidence type="ECO:0000256" key="9">
    <source>
        <dbReference type="ARBA" id="ARBA00023157"/>
    </source>
</evidence>
<dbReference type="SUPFAM" id="SSF90112">
    <property type="entry name" value="Neurotransmitter-gated ion-channel transmembrane pore"/>
    <property type="match status" value="1"/>
</dbReference>
<dbReference type="PANTHER" id="PTHR47018">
    <property type="entry name" value="CXC DOMAIN-CONTAINING PROTEIN-RELATED"/>
    <property type="match status" value="1"/>
</dbReference>
<dbReference type="PRINTS" id="PR00253">
    <property type="entry name" value="GABAARECEPTR"/>
</dbReference>
<dbReference type="InterPro" id="IPR036734">
    <property type="entry name" value="Neur_chan_lig-bd_sf"/>
</dbReference>
<dbReference type="PRINTS" id="PR00252">
    <property type="entry name" value="NRIONCHANNEL"/>
</dbReference>
<accession>A0AAD7SBV0</accession>
<feature type="transmembrane region" description="Helical" evidence="21">
    <location>
        <begin position="1031"/>
        <end position="1053"/>
    </location>
</feature>
<comment type="subcellular location">
    <subcellularLocation>
        <location evidence="16">Postsynaptic cell membrane</location>
        <topology evidence="16">Multi-pass membrane protein</topology>
    </subcellularLocation>
</comment>
<keyword evidence="13" id="KW-0628">Postsynaptic cell membrane</keyword>
<keyword evidence="14 21" id="KW-0407">Ion channel</keyword>
<evidence type="ECO:0000256" key="11">
    <source>
        <dbReference type="ARBA" id="ARBA00023180"/>
    </source>
</evidence>
<evidence type="ECO:0000256" key="7">
    <source>
        <dbReference type="ARBA" id="ARBA00023065"/>
    </source>
</evidence>
<dbReference type="GO" id="GO:0034707">
    <property type="term" value="C:chloride channel complex"/>
    <property type="evidence" value="ECO:0007669"/>
    <property type="project" value="UniProtKB-KW"/>
</dbReference>
<evidence type="ECO:0000256" key="4">
    <source>
        <dbReference type="ARBA" id="ARBA00022729"/>
    </source>
</evidence>
<dbReference type="GO" id="GO:0045211">
    <property type="term" value="C:postsynaptic membrane"/>
    <property type="evidence" value="ECO:0007669"/>
    <property type="project" value="UniProtKB-SubCell"/>
</dbReference>
<keyword evidence="6" id="KW-0770">Synapse</keyword>
<dbReference type="InterPro" id="IPR006029">
    <property type="entry name" value="Neurotrans-gated_channel_TM"/>
</dbReference>
<evidence type="ECO:0000313" key="24">
    <source>
        <dbReference type="EMBL" id="KAJ8399457.1"/>
    </source>
</evidence>
<keyword evidence="1 21" id="KW-0813">Transport</keyword>
<dbReference type="AlphaFoldDB" id="A0AAD7SBV0"/>
<dbReference type="InterPro" id="IPR038050">
    <property type="entry name" value="Neuro_actylchol_rec"/>
</dbReference>
<dbReference type="GO" id="GO:0005254">
    <property type="term" value="F:chloride channel activity"/>
    <property type="evidence" value="ECO:0007669"/>
    <property type="project" value="UniProtKB-KW"/>
</dbReference>
<dbReference type="GO" id="GO:0004888">
    <property type="term" value="F:transmembrane signaling receptor activity"/>
    <property type="evidence" value="ECO:0007669"/>
    <property type="project" value="InterPro"/>
</dbReference>
<evidence type="ECO:0000259" key="23">
    <source>
        <dbReference type="Pfam" id="PF02932"/>
    </source>
</evidence>
<evidence type="ECO:0000256" key="17">
    <source>
        <dbReference type="ARBA" id="ARBA00061453"/>
    </source>
</evidence>
<dbReference type="Gene3D" id="2.70.170.10">
    <property type="entry name" value="Neurotransmitter-gated ion-channel ligand-binding domain"/>
    <property type="match status" value="1"/>
</dbReference>
<comment type="catalytic activity">
    <reaction evidence="15">
        <text>chloride(in) = chloride(out)</text>
        <dbReference type="Rhea" id="RHEA:29823"/>
        <dbReference type="ChEBI" id="CHEBI:17996"/>
    </reaction>
</comment>
<feature type="transmembrane region" description="Helical" evidence="21">
    <location>
        <begin position="966"/>
        <end position="989"/>
    </location>
</feature>
<gene>
    <name evidence="24" type="ORF">AAFF_G00411690</name>
</gene>
<evidence type="ECO:0000259" key="22">
    <source>
        <dbReference type="Pfam" id="PF02931"/>
    </source>
</evidence>
<evidence type="ECO:0000256" key="15">
    <source>
        <dbReference type="ARBA" id="ARBA00024167"/>
    </source>
</evidence>
<evidence type="ECO:0000256" key="18">
    <source>
        <dbReference type="ARBA" id="ARBA00064308"/>
    </source>
</evidence>
<keyword evidence="10" id="KW-0869">Chloride channel</keyword>
<evidence type="ECO:0000256" key="16">
    <source>
        <dbReference type="ARBA" id="ARBA00034104"/>
    </source>
</evidence>
<name>A0AAD7SBV0_9TELE</name>
<dbReference type="NCBIfam" id="TIGR00860">
    <property type="entry name" value="LIC"/>
    <property type="match status" value="1"/>
</dbReference>
<keyword evidence="4" id="KW-0732">Signal</keyword>
<dbReference type="CDD" id="cd19005">
    <property type="entry name" value="LGIC_ECD_GABAAR_rho"/>
    <property type="match status" value="1"/>
</dbReference>
<evidence type="ECO:0000256" key="8">
    <source>
        <dbReference type="ARBA" id="ARBA00023136"/>
    </source>
</evidence>
<dbReference type="CDD" id="cd19059">
    <property type="entry name" value="LGIC_TM_GABAAR_rho"/>
    <property type="match status" value="1"/>
</dbReference>
<evidence type="ECO:0000256" key="13">
    <source>
        <dbReference type="ARBA" id="ARBA00023257"/>
    </source>
</evidence>
<dbReference type="InterPro" id="IPR018000">
    <property type="entry name" value="Neurotransmitter_ion_chnl_CS"/>
</dbReference>
<protein>
    <recommendedName>
        <fullName evidence="19">Gamma-aminobutyric acid receptor subunit rho-1</fullName>
    </recommendedName>
    <alternativeName>
        <fullName evidence="20">GABA(A) receptor subunit rho-1</fullName>
    </alternativeName>
</protein>
<dbReference type="PANTHER" id="PTHR47018:SF1">
    <property type="entry name" value="TESMIN_TSO1-LIKE CXC DOMAIN-CONTAINING PROTEIN"/>
    <property type="match status" value="1"/>
</dbReference>
<dbReference type="Pfam" id="PF02932">
    <property type="entry name" value="Neur_chan_memb"/>
    <property type="match status" value="1"/>
</dbReference>
<dbReference type="InterPro" id="IPR036719">
    <property type="entry name" value="Neuro-gated_channel_TM_sf"/>
</dbReference>
<feature type="transmembrane region" description="Helical" evidence="21">
    <location>
        <begin position="1147"/>
        <end position="1164"/>
    </location>
</feature>
<comment type="subunit">
    <text evidence="18">Three rho subunits (rho-1/GBRR1, rho-2/GBRR2 and rho-3/GBRR3) coassemble either to form functional homopentamers or heteropentamers. Rho-1/GBRR1 subunits can also associate with alpha-1/GBRA1 subunits to form a functional GABAAR. Interacts with SQSTM1.</text>
</comment>
<reference evidence="24" key="1">
    <citation type="journal article" date="2023" name="Science">
        <title>Genome structures resolve the early diversification of teleost fishes.</title>
        <authorList>
            <person name="Parey E."/>
            <person name="Louis A."/>
            <person name="Montfort J."/>
            <person name="Bouchez O."/>
            <person name="Roques C."/>
            <person name="Iampietro C."/>
            <person name="Lluch J."/>
            <person name="Castinel A."/>
            <person name="Donnadieu C."/>
            <person name="Desvignes T."/>
            <person name="Floi Bucao C."/>
            <person name="Jouanno E."/>
            <person name="Wen M."/>
            <person name="Mejri S."/>
            <person name="Dirks R."/>
            <person name="Jansen H."/>
            <person name="Henkel C."/>
            <person name="Chen W.J."/>
            <person name="Zahm M."/>
            <person name="Cabau C."/>
            <person name="Klopp C."/>
            <person name="Thompson A.W."/>
            <person name="Robinson-Rechavi M."/>
            <person name="Braasch I."/>
            <person name="Lecointre G."/>
            <person name="Bobe J."/>
            <person name="Postlethwait J.H."/>
            <person name="Berthelot C."/>
            <person name="Roest Crollius H."/>
            <person name="Guiguen Y."/>
        </authorList>
    </citation>
    <scope>NUCLEOTIDE SEQUENCE</scope>
    <source>
        <strain evidence="24">NC1722</strain>
    </source>
</reference>
<evidence type="ECO:0000256" key="3">
    <source>
        <dbReference type="ARBA" id="ARBA00022692"/>
    </source>
</evidence>
<evidence type="ECO:0000256" key="1">
    <source>
        <dbReference type="ARBA" id="ARBA00022448"/>
    </source>
</evidence>
<dbReference type="Gene3D" id="1.20.58.390">
    <property type="entry name" value="Neurotransmitter-gated ion-channel transmembrane domain"/>
    <property type="match status" value="1"/>
</dbReference>
<keyword evidence="5 21" id="KW-1133">Transmembrane helix</keyword>
<dbReference type="EMBL" id="JAINUG010000083">
    <property type="protein sequence ID" value="KAJ8399457.1"/>
    <property type="molecule type" value="Genomic_DNA"/>
</dbReference>
<keyword evidence="9" id="KW-1015">Disulfide bond</keyword>
<sequence length="1165" mass="132482">MLDHKSTFDGTFHELCIEQAIPLTLLQFVAMLEHGADIKSQLRFGASKTDLAIAQLLQYNCYARYKEGAATHRHSKDRETPFPVYMGMSVYTKTRKRKLVEMLNEHGISISYDRVLEISAQLGDATVSKYVEDGVVCPPVLRKGLFTTSAMDNIDHNPTATTATTSFHGTSVFVFQHPTKEDKGEECGQLKFGEKKVKTVPELPDSFTNVRPAFFTKKKPSPPQSGVTHPDTSLLRPQLALEYEWLEKVTVTDGPVDVTWSAHHASQKRGKPFEVSITSLLPLLRDQAHSVATVKHVMDKIKEIVAFLNPGQVPVIAADQPIYAVAKQVQWHWPEIYGEDKFVIMFGGLHIEMAALKSIGTLLQDSGWTGALMEAGIASPGTADSFLTVSSITRTRQMHQITGCSLYKLLKAAHMDYSKETDEQPEEVPSFEAWCEHRKLQSPQFHFWHMVLSMELVILLLIRSFREANFFLYCQSLAELIPYFFANNNVNYARWLPIHYRDMVTLEQKHPQLAQEFQSGNFVVHKSSRQFSAMAIDQAHEQANAVIKADGGAIGVTEDPSALRRWMIAGPEVSHLVAQYEAACGTKEGTEHTSHHEETERAQRVFFENVEKLSQAMKDMGNPFQEESRDLLSLIGTHLEKGKVRFQEFMKGLEGEEESTFYEPIKKNRVDFFRQVPASVDSSKQKVLKEDCQLFSKLFISCQSRECDLKEFFRHENQSHPAALSDGGKLHTCQKSHLTTILESQVTTPEAEPDADTIIIDGAALVNSLPPQSSKTFKRPAIPVGVDVQVESLDTISEVDMDFTMTLYLRHYWKDERLSFHSTNNQSMTFDGRLVRKIWVPDMFFVHSKRSFIHDTTTDNVMLRVYPDGKVLYSLRVTVTAMCNMDLSRFPLDTQTCSLEIESYAYTDDDLMLYWKKGNDSLKTDDRISLSQFLIQKFHTTTKLAFYSSTGWYNRLYIHFTLRRHIFFFLLQTYFPATLMVMLSWVSFWIDRRAVPARVPLGITTVLTMSTIITGVNASMPRVSYIKAVDIYLWVSFVFVFLSVIEYAAVNYLTTIQERKERKLRDRLPCTCGLSHPGQMMMMSTSYSDVDVNTTGNYGMSESTVRPESILAQLALGDDRTAGQVKNSRGYVTIWIDTHAIDKYSRVIFPGAYTLFNIIYWSIYS</sequence>
<keyword evidence="7 21" id="KW-0406">Ion transport</keyword>
<feature type="domain" description="Neurotransmitter-gated ion-channel ligand-binding" evidence="22">
    <location>
        <begin position="777"/>
        <end position="965"/>
    </location>
</feature>
<comment type="caution">
    <text evidence="24">The sequence shown here is derived from an EMBL/GenBank/DDBJ whole genome shotgun (WGS) entry which is preliminary data.</text>
</comment>
<dbReference type="PROSITE" id="PS00236">
    <property type="entry name" value="NEUROTR_ION_CHANNEL"/>
    <property type="match status" value="1"/>
</dbReference>
<evidence type="ECO:0000256" key="5">
    <source>
        <dbReference type="ARBA" id="ARBA00022989"/>
    </source>
</evidence>
<keyword evidence="11" id="KW-0325">Glycoprotein</keyword>
<evidence type="ECO:0000256" key="19">
    <source>
        <dbReference type="ARBA" id="ARBA00070181"/>
    </source>
</evidence>